<keyword evidence="3" id="KW-1185">Reference proteome</keyword>
<evidence type="ECO:0000313" key="3">
    <source>
        <dbReference type="Proteomes" id="UP001596116"/>
    </source>
</evidence>
<dbReference type="RefSeq" id="WP_379880158.1">
    <property type="nucleotide sequence ID" value="NZ_JBHPON010000001.1"/>
</dbReference>
<evidence type="ECO:0000313" key="2">
    <source>
        <dbReference type="EMBL" id="MFC6034517.1"/>
    </source>
</evidence>
<evidence type="ECO:0008006" key="4">
    <source>
        <dbReference type="Google" id="ProtNLM"/>
    </source>
</evidence>
<accession>A0ABW1KV91</accession>
<name>A0ABW1KV91_9PROT</name>
<feature type="region of interest" description="Disordered" evidence="1">
    <location>
        <begin position="62"/>
        <end position="82"/>
    </location>
</feature>
<organism evidence="2 3">
    <name type="scientific">Hyphococcus aureus</name>
    <dbReference type="NCBI Taxonomy" id="2666033"/>
    <lineage>
        <taxon>Bacteria</taxon>
        <taxon>Pseudomonadati</taxon>
        <taxon>Pseudomonadota</taxon>
        <taxon>Alphaproteobacteria</taxon>
        <taxon>Parvularculales</taxon>
        <taxon>Parvularculaceae</taxon>
        <taxon>Hyphococcus</taxon>
    </lineage>
</organism>
<gene>
    <name evidence="2" type="ORF">ACFMB1_03115</name>
</gene>
<protein>
    <recommendedName>
        <fullName evidence="4">DRBM domain-containing protein</fullName>
    </recommendedName>
</protein>
<evidence type="ECO:0000256" key="1">
    <source>
        <dbReference type="SAM" id="MobiDB-lite"/>
    </source>
</evidence>
<sequence>MRKRVLHRGSPKGGDGAVKEKINTATFIAAGKMTGSNHKEAKIMAVRHACFMMKATHINCRKPTKPEKAPQDDTAIVDGEVA</sequence>
<proteinExistence type="predicted"/>
<comment type="caution">
    <text evidence="2">The sequence shown here is derived from an EMBL/GenBank/DDBJ whole genome shotgun (WGS) entry which is preliminary data.</text>
</comment>
<dbReference type="EMBL" id="JBHPON010000001">
    <property type="protein sequence ID" value="MFC6034517.1"/>
    <property type="molecule type" value="Genomic_DNA"/>
</dbReference>
<dbReference type="Proteomes" id="UP001596116">
    <property type="component" value="Unassembled WGS sequence"/>
</dbReference>
<reference evidence="2 3" key="1">
    <citation type="submission" date="2024-09" db="EMBL/GenBank/DDBJ databases">
        <authorList>
            <person name="Zhang Z.-H."/>
        </authorList>
    </citation>
    <scope>NUCLEOTIDE SEQUENCE [LARGE SCALE GENOMIC DNA]</scope>
    <source>
        <strain evidence="2 3">HHTR114</strain>
    </source>
</reference>